<sequence length="170" mass="19203">MGVRIPSKKLEVLIFNVANVVKYAAFTWDFDPETEHVISRLSSAMASSTSRLHWSAIGCNVNGKMQSQQVGDGGTLDVTVYEVWGVYSGSSAVERAEWRRRGKGECVDGDWVVVSSMRDRRCSQSGHVGYRWKRGQCESDYGIAEDILDARTSRKDDMRCLWIHSRELSF</sequence>
<proteinExistence type="predicted"/>
<gene>
    <name evidence="1" type="ORF">Tco_1070468</name>
</gene>
<keyword evidence="2" id="KW-1185">Reference proteome</keyword>
<organism evidence="1 2">
    <name type="scientific">Tanacetum coccineum</name>
    <dbReference type="NCBI Taxonomy" id="301880"/>
    <lineage>
        <taxon>Eukaryota</taxon>
        <taxon>Viridiplantae</taxon>
        <taxon>Streptophyta</taxon>
        <taxon>Embryophyta</taxon>
        <taxon>Tracheophyta</taxon>
        <taxon>Spermatophyta</taxon>
        <taxon>Magnoliopsida</taxon>
        <taxon>eudicotyledons</taxon>
        <taxon>Gunneridae</taxon>
        <taxon>Pentapetalae</taxon>
        <taxon>asterids</taxon>
        <taxon>campanulids</taxon>
        <taxon>Asterales</taxon>
        <taxon>Asteraceae</taxon>
        <taxon>Asteroideae</taxon>
        <taxon>Anthemideae</taxon>
        <taxon>Anthemidinae</taxon>
        <taxon>Tanacetum</taxon>
    </lineage>
</organism>
<protein>
    <submittedName>
        <fullName evidence="1">Uncharacterized protein</fullName>
    </submittedName>
</protein>
<accession>A0ABQ5HMV3</accession>
<evidence type="ECO:0000313" key="2">
    <source>
        <dbReference type="Proteomes" id="UP001151760"/>
    </source>
</evidence>
<reference evidence="1" key="1">
    <citation type="journal article" date="2022" name="Int. J. Mol. Sci.">
        <title>Draft Genome of Tanacetum Coccineum: Genomic Comparison of Closely Related Tanacetum-Family Plants.</title>
        <authorList>
            <person name="Yamashiro T."/>
            <person name="Shiraishi A."/>
            <person name="Nakayama K."/>
            <person name="Satake H."/>
        </authorList>
    </citation>
    <scope>NUCLEOTIDE SEQUENCE</scope>
</reference>
<name>A0ABQ5HMV3_9ASTR</name>
<reference evidence="1" key="2">
    <citation type="submission" date="2022-01" db="EMBL/GenBank/DDBJ databases">
        <authorList>
            <person name="Yamashiro T."/>
            <person name="Shiraishi A."/>
            <person name="Satake H."/>
            <person name="Nakayama K."/>
        </authorList>
    </citation>
    <scope>NUCLEOTIDE SEQUENCE</scope>
</reference>
<dbReference type="Proteomes" id="UP001151760">
    <property type="component" value="Unassembled WGS sequence"/>
</dbReference>
<dbReference type="EMBL" id="BQNB010019760">
    <property type="protein sequence ID" value="GJT88751.1"/>
    <property type="molecule type" value="Genomic_DNA"/>
</dbReference>
<comment type="caution">
    <text evidence="1">The sequence shown here is derived from an EMBL/GenBank/DDBJ whole genome shotgun (WGS) entry which is preliminary data.</text>
</comment>
<evidence type="ECO:0000313" key="1">
    <source>
        <dbReference type="EMBL" id="GJT88751.1"/>
    </source>
</evidence>